<reference evidence="2" key="2">
    <citation type="submission" date="2021-02" db="EMBL/GenBank/DDBJ databases">
        <authorList>
            <person name="Kimball J.A."/>
            <person name="Haas M.W."/>
            <person name="Macchietto M."/>
            <person name="Kono T."/>
            <person name="Duquette J."/>
            <person name="Shao M."/>
        </authorList>
    </citation>
    <scope>NUCLEOTIDE SEQUENCE</scope>
    <source>
        <tissue evidence="2">Fresh leaf tissue</tissue>
    </source>
</reference>
<dbReference type="AlphaFoldDB" id="A0A8J5VSH0"/>
<evidence type="ECO:0000256" key="1">
    <source>
        <dbReference type="SAM" id="MobiDB-lite"/>
    </source>
</evidence>
<feature type="region of interest" description="Disordered" evidence="1">
    <location>
        <begin position="104"/>
        <end position="248"/>
    </location>
</feature>
<comment type="caution">
    <text evidence="2">The sequence shown here is derived from an EMBL/GenBank/DDBJ whole genome shotgun (WGS) entry which is preliminary data.</text>
</comment>
<evidence type="ECO:0000313" key="3">
    <source>
        <dbReference type="Proteomes" id="UP000729402"/>
    </source>
</evidence>
<feature type="compositionally biased region" description="Basic and acidic residues" evidence="1">
    <location>
        <begin position="210"/>
        <end position="222"/>
    </location>
</feature>
<dbReference type="Proteomes" id="UP000729402">
    <property type="component" value="Unassembled WGS sequence"/>
</dbReference>
<accession>A0A8J5VSH0</accession>
<dbReference type="PANTHER" id="PTHR35985:SF1">
    <property type="entry name" value="OS07G0675200 PROTEIN"/>
    <property type="match status" value="1"/>
</dbReference>
<protein>
    <submittedName>
        <fullName evidence="2">Uncharacterized protein</fullName>
    </submittedName>
</protein>
<name>A0A8J5VSH0_ZIZPA</name>
<dbReference type="PANTHER" id="PTHR35985">
    <property type="entry name" value="OS07G0675200 PROTEIN"/>
    <property type="match status" value="1"/>
</dbReference>
<reference evidence="2" key="1">
    <citation type="journal article" date="2021" name="bioRxiv">
        <title>Whole Genome Assembly and Annotation of Northern Wild Rice, Zizania palustris L., Supports a Whole Genome Duplication in the Zizania Genus.</title>
        <authorList>
            <person name="Haas M."/>
            <person name="Kono T."/>
            <person name="Macchietto M."/>
            <person name="Millas R."/>
            <person name="McGilp L."/>
            <person name="Shao M."/>
            <person name="Duquette J."/>
            <person name="Hirsch C.N."/>
            <person name="Kimball J."/>
        </authorList>
    </citation>
    <scope>NUCLEOTIDE SEQUENCE</scope>
    <source>
        <tissue evidence="2">Fresh leaf tissue</tissue>
    </source>
</reference>
<sequence length="310" mass="33685">MDASTRVLHLILDALDLHRVSNALPHHLMLRPLSLDAPKRVHAVPYIGSPSRVSTVYYEITRMLLQPLSTSMVTARAIRVMASRPSTNPRSLVAAVRRGLLSMSTETGGAGDPSVHSDGPPSDDYADRSPKLSGAEEATRGHGKKSKNRSTAPPSESTKERVPPFAPSGKLGSQQLTDPARGSASWFTPKRRFSSGRHSREEETPGGEESTPRKVGEEDREHYRTHKPSPLAEVEFADTRKPITPVTDAGAADRFADVVPGTMDEDTVDTSLGRAEPMFREAASRGNPEWPRRCWRGAAAKETPRIGAAS</sequence>
<gene>
    <name evidence="2" type="ORF">GUJ93_ZPchr0007g3468</name>
</gene>
<dbReference type="OrthoDB" id="779250at2759"/>
<evidence type="ECO:0000313" key="2">
    <source>
        <dbReference type="EMBL" id="KAG8079335.1"/>
    </source>
</evidence>
<proteinExistence type="predicted"/>
<organism evidence="2 3">
    <name type="scientific">Zizania palustris</name>
    <name type="common">Northern wild rice</name>
    <dbReference type="NCBI Taxonomy" id="103762"/>
    <lineage>
        <taxon>Eukaryota</taxon>
        <taxon>Viridiplantae</taxon>
        <taxon>Streptophyta</taxon>
        <taxon>Embryophyta</taxon>
        <taxon>Tracheophyta</taxon>
        <taxon>Spermatophyta</taxon>
        <taxon>Magnoliopsida</taxon>
        <taxon>Liliopsida</taxon>
        <taxon>Poales</taxon>
        <taxon>Poaceae</taxon>
        <taxon>BOP clade</taxon>
        <taxon>Oryzoideae</taxon>
        <taxon>Oryzeae</taxon>
        <taxon>Zizaniinae</taxon>
        <taxon>Zizania</taxon>
    </lineage>
</organism>
<dbReference type="EMBL" id="JAAALK010000282">
    <property type="protein sequence ID" value="KAG8079335.1"/>
    <property type="molecule type" value="Genomic_DNA"/>
</dbReference>
<keyword evidence="3" id="KW-1185">Reference proteome</keyword>